<accession>A0A4P9ZZR7</accession>
<evidence type="ECO:0000256" key="1">
    <source>
        <dbReference type="ARBA" id="ARBA00004141"/>
    </source>
</evidence>
<feature type="transmembrane region" description="Helical" evidence="8">
    <location>
        <begin position="174"/>
        <end position="192"/>
    </location>
</feature>
<evidence type="ECO:0000256" key="7">
    <source>
        <dbReference type="RuleBase" id="RU003346"/>
    </source>
</evidence>
<evidence type="ECO:0000256" key="8">
    <source>
        <dbReference type="SAM" id="Phobius"/>
    </source>
</evidence>
<comment type="subcellular location">
    <subcellularLocation>
        <location evidence="1">Membrane</location>
        <topology evidence="1">Multi-pass membrane protein</topology>
    </subcellularLocation>
</comment>
<feature type="transmembrane region" description="Helical" evidence="8">
    <location>
        <begin position="102"/>
        <end position="124"/>
    </location>
</feature>
<feature type="transmembrane region" description="Helical" evidence="8">
    <location>
        <begin position="326"/>
        <end position="346"/>
    </location>
</feature>
<dbReference type="PROSITE" id="PS00217">
    <property type="entry name" value="SUGAR_TRANSPORT_2"/>
    <property type="match status" value="1"/>
</dbReference>
<dbReference type="PRINTS" id="PR00171">
    <property type="entry name" value="SUGRTRNSPORT"/>
</dbReference>
<proteinExistence type="inferred from homology"/>
<dbReference type="FunFam" id="1.20.1250.20:FF:000026">
    <property type="entry name" value="MFS quinate transporter QutD"/>
    <property type="match status" value="1"/>
</dbReference>
<feature type="domain" description="Major facilitator superfamily (MFS) profile" evidence="9">
    <location>
        <begin position="9"/>
        <end position="459"/>
    </location>
</feature>
<organism evidence="10 11">
    <name type="scientific">Dimargaris cristalligena</name>
    <dbReference type="NCBI Taxonomy" id="215637"/>
    <lineage>
        <taxon>Eukaryota</taxon>
        <taxon>Fungi</taxon>
        <taxon>Fungi incertae sedis</taxon>
        <taxon>Zoopagomycota</taxon>
        <taxon>Kickxellomycotina</taxon>
        <taxon>Dimargaritomycetes</taxon>
        <taxon>Dimargaritales</taxon>
        <taxon>Dimargaritaceae</taxon>
        <taxon>Dimargaris</taxon>
    </lineage>
</organism>
<keyword evidence="3 7" id="KW-0813">Transport</keyword>
<reference evidence="11" key="1">
    <citation type="journal article" date="2018" name="Nat. Microbiol.">
        <title>Leveraging single-cell genomics to expand the fungal tree of life.</title>
        <authorList>
            <person name="Ahrendt S.R."/>
            <person name="Quandt C.A."/>
            <person name="Ciobanu D."/>
            <person name="Clum A."/>
            <person name="Salamov A."/>
            <person name="Andreopoulos B."/>
            <person name="Cheng J.F."/>
            <person name="Woyke T."/>
            <person name="Pelin A."/>
            <person name="Henrissat B."/>
            <person name="Reynolds N.K."/>
            <person name="Benny G.L."/>
            <person name="Smith M.E."/>
            <person name="James T.Y."/>
            <person name="Grigoriev I.V."/>
        </authorList>
    </citation>
    <scope>NUCLEOTIDE SEQUENCE [LARGE SCALE GENOMIC DNA]</scope>
    <source>
        <strain evidence="11">RSA 468</strain>
    </source>
</reference>
<feature type="transmembrane region" description="Helical" evidence="8">
    <location>
        <begin position="258"/>
        <end position="280"/>
    </location>
</feature>
<dbReference type="InterPro" id="IPR003663">
    <property type="entry name" value="Sugar/inositol_transpt"/>
</dbReference>
<keyword evidence="5 8" id="KW-1133">Transmembrane helix</keyword>
<dbReference type="STRING" id="215637.A0A4P9ZZR7"/>
<evidence type="ECO:0000256" key="5">
    <source>
        <dbReference type="ARBA" id="ARBA00022989"/>
    </source>
</evidence>
<evidence type="ECO:0000259" key="9">
    <source>
        <dbReference type="PROSITE" id="PS50850"/>
    </source>
</evidence>
<dbReference type="InterPro" id="IPR020846">
    <property type="entry name" value="MFS_dom"/>
</dbReference>
<dbReference type="Gene3D" id="1.20.1250.20">
    <property type="entry name" value="MFS general substrate transporter like domains"/>
    <property type="match status" value="1"/>
</dbReference>
<dbReference type="InterPro" id="IPR036259">
    <property type="entry name" value="MFS_trans_sf"/>
</dbReference>
<dbReference type="Proteomes" id="UP000268162">
    <property type="component" value="Unassembled WGS sequence"/>
</dbReference>
<feature type="transmembrane region" description="Helical" evidence="8">
    <location>
        <begin position="366"/>
        <end position="394"/>
    </location>
</feature>
<feature type="transmembrane region" description="Helical" evidence="8">
    <location>
        <begin position="136"/>
        <end position="154"/>
    </location>
</feature>
<feature type="transmembrane region" description="Helical" evidence="8">
    <location>
        <begin position="51"/>
        <end position="70"/>
    </location>
</feature>
<keyword evidence="6 8" id="KW-0472">Membrane</keyword>
<protein>
    <submittedName>
        <fullName evidence="10">General substrate transporter</fullName>
    </submittedName>
</protein>
<evidence type="ECO:0000256" key="4">
    <source>
        <dbReference type="ARBA" id="ARBA00022692"/>
    </source>
</evidence>
<dbReference type="PROSITE" id="PS50850">
    <property type="entry name" value="MFS"/>
    <property type="match status" value="1"/>
</dbReference>
<name>A0A4P9ZZR7_9FUNG</name>
<dbReference type="GO" id="GO:0005351">
    <property type="term" value="F:carbohydrate:proton symporter activity"/>
    <property type="evidence" value="ECO:0007669"/>
    <property type="project" value="TreeGrafter"/>
</dbReference>
<dbReference type="InterPro" id="IPR050360">
    <property type="entry name" value="MFS_Sugar_Transporters"/>
</dbReference>
<evidence type="ECO:0000313" key="10">
    <source>
        <dbReference type="EMBL" id="RKP38938.1"/>
    </source>
</evidence>
<dbReference type="AlphaFoldDB" id="A0A4P9ZZR7"/>
<feature type="transmembrane region" description="Helical" evidence="8">
    <location>
        <begin position="292"/>
        <end position="317"/>
    </location>
</feature>
<keyword evidence="11" id="KW-1185">Reference proteome</keyword>
<evidence type="ECO:0000256" key="6">
    <source>
        <dbReference type="ARBA" id="ARBA00023136"/>
    </source>
</evidence>
<dbReference type="PANTHER" id="PTHR48022">
    <property type="entry name" value="PLASTIDIC GLUCOSE TRANSPORTER 4"/>
    <property type="match status" value="1"/>
</dbReference>
<comment type="similarity">
    <text evidence="2 7">Belongs to the major facilitator superfamily. Sugar transporter (TC 2.A.1.1) family.</text>
</comment>
<gene>
    <name evidence="10" type="ORF">BJ085DRAFT_37702</name>
</gene>
<dbReference type="CDD" id="cd17356">
    <property type="entry name" value="MFS_HXT"/>
    <property type="match status" value="1"/>
</dbReference>
<dbReference type="InterPro" id="IPR005829">
    <property type="entry name" value="Sugar_transporter_CS"/>
</dbReference>
<dbReference type="SUPFAM" id="SSF103473">
    <property type="entry name" value="MFS general substrate transporter"/>
    <property type="match status" value="1"/>
</dbReference>
<feature type="transmembrane region" description="Helical" evidence="8">
    <location>
        <begin position="406"/>
        <end position="428"/>
    </location>
</feature>
<dbReference type="PANTHER" id="PTHR48022:SF2">
    <property type="entry name" value="PLASTIDIC GLUCOSE TRANSPORTER 4"/>
    <property type="match status" value="1"/>
</dbReference>
<evidence type="ECO:0000256" key="2">
    <source>
        <dbReference type="ARBA" id="ARBA00010992"/>
    </source>
</evidence>
<dbReference type="PROSITE" id="PS00216">
    <property type="entry name" value="SUGAR_TRANSPORT_1"/>
    <property type="match status" value="2"/>
</dbReference>
<sequence length="488" mass="52908">MGSAQVYLAASIAAIGGFLFGYDTGVISGTLDMPNFKAFYSNPDATMRGTIVSMLTLGCFIGSLGSGYLADRIGRKFSIVLGSVVFIVGAVLQTTATGVGMLIAGRIIAGLGVGILSMCVPVFQSEIAPTDIRGRLVSLQQLAITIGIAVSFWIDYGCEKLGPDTTATWRIPFGIQIIPATLLIIGILFMPFSPRWLLDHDRDEEAIRVLARLRSNGDPTAPQVMEEFNHIKEEINFEREHSVRSYSQLLRRPIRRRLVLGVVIQILQQLTGINVIMYYAPTIFQQAGLSGTSASLLATGINGCVNILATIPAILYVDRWGRRKTLLSGSTIMGIAYLIIGCIIATKGTKVIDPDGSVSVVMANKAASFATIVFVYVFVAGFAFSWGPIGWIYPSEIFPLHVRAKATSISTAANWLFNFALGQVAPILLEKITWGLYIIFAALAVVSIGIVYFFFPETKGKSLEEMDEVFGVSGDYASPRVKHSEDME</sequence>
<feature type="transmembrane region" description="Helical" evidence="8">
    <location>
        <begin position="434"/>
        <end position="455"/>
    </location>
</feature>
<feature type="transmembrane region" description="Helical" evidence="8">
    <location>
        <begin position="7"/>
        <end position="31"/>
    </location>
</feature>
<evidence type="ECO:0000256" key="3">
    <source>
        <dbReference type="ARBA" id="ARBA00022448"/>
    </source>
</evidence>
<dbReference type="GO" id="GO:0016020">
    <property type="term" value="C:membrane"/>
    <property type="evidence" value="ECO:0007669"/>
    <property type="project" value="UniProtKB-SubCell"/>
</dbReference>
<feature type="transmembrane region" description="Helical" evidence="8">
    <location>
        <begin position="77"/>
        <end position="96"/>
    </location>
</feature>
<dbReference type="EMBL" id="ML002315">
    <property type="protein sequence ID" value="RKP38938.1"/>
    <property type="molecule type" value="Genomic_DNA"/>
</dbReference>
<dbReference type="OrthoDB" id="4142200at2759"/>
<dbReference type="InterPro" id="IPR005828">
    <property type="entry name" value="MFS_sugar_transport-like"/>
</dbReference>
<dbReference type="Pfam" id="PF00083">
    <property type="entry name" value="Sugar_tr"/>
    <property type="match status" value="1"/>
</dbReference>
<evidence type="ECO:0000313" key="11">
    <source>
        <dbReference type="Proteomes" id="UP000268162"/>
    </source>
</evidence>
<keyword evidence="4 8" id="KW-0812">Transmembrane</keyword>
<dbReference type="NCBIfam" id="TIGR00879">
    <property type="entry name" value="SP"/>
    <property type="match status" value="1"/>
</dbReference>